<reference evidence="4" key="1">
    <citation type="submission" date="2021-03" db="EMBL/GenBank/DDBJ databases">
        <authorList>
            <person name="Tagirdzhanova G."/>
        </authorList>
    </citation>
    <scope>NUCLEOTIDE SEQUENCE</scope>
</reference>
<dbReference type="EMBL" id="CAJPDS010000056">
    <property type="protein sequence ID" value="CAF9930578.1"/>
    <property type="molecule type" value="Genomic_DNA"/>
</dbReference>
<feature type="region of interest" description="Disordered" evidence="2">
    <location>
        <begin position="818"/>
        <end position="837"/>
    </location>
</feature>
<accession>A0A8H3ISW8</accession>
<dbReference type="Proteomes" id="UP000664521">
    <property type="component" value="Unassembled WGS sequence"/>
</dbReference>
<dbReference type="AlphaFoldDB" id="A0A8H3ISW8"/>
<keyword evidence="5" id="KW-1185">Reference proteome</keyword>
<protein>
    <submittedName>
        <fullName evidence="4">Uncharacterized protein</fullName>
    </submittedName>
</protein>
<evidence type="ECO:0000256" key="2">
    <source>
        <dbReference type="SAM" id="MobiDB-lite"/>
    </source>
</evidence>
<keyword evidence="1" id="KW-0175">Coiled coil</keyword>
<evidence type="ECO:0000256" key="3">
    <source>
        <dbReference type="SAM" id="Phobius"/>
    </source>
</evidence>
<feature type="coiled-coil region" evidence="1">
    <location>
        <begin position="687"/>
        <end position="714"/>
    </location>
</feature>
<feature type="compositionally biased region" description="Basic and acidic residues" evidence="2">
    <location>
        <begin position="821"/>
        <end position="837"/>
    </location>
</feature>
<keyword evidence="3" id="KW-0472">Membrane</keyword>
<sequence>MELQARSNGFKSEDEAPQIATSITQALPQITEFAAESSLSSTAVLNNHCDVCSQNLRACIAAIEHAVLANGNTLEKVRLRDLQTRLQEHEIRFEVWKADCSISDGWLSVIQDVSDGSLYRSIDNLFIRMHETLKSLFSQMRHLQGLPIEASSSEEDDSRANFDSFDQAEQCAQTACDTMTRTIHDLAELQPNIQMAQAVYLGQGPYANIRETVDQISRKYPDDGAEDDEGNKSESAVEKEEEPTSGEQRCPKCKHSTAMPTNMSKRRKPDHGTKAEKDGEDVYNYVDRIVRHSQRAKHSAYAGENYVRLANYLQKTGSGSEGPPISNKFAFMQEANVSWKNEMGKSYGAICTYDTHGGPKLRESLSSPQQVSSVVQGVQADGGAVCLIFLCGNPPPLMLAGLAVACHLDPEFLRRHLSSLMESDDYRGKTIWSIKEVSELAIDGLSQSDDLTLPSLPSTSKNIVQLRYTSIGRKIPKEQQPRQGWPGKSIVRDSFSCGEDYLCIEQQISMCVEQIPGKGDMRGSWLAFVWDDSVIVVYSSDYSAGPWLDDEYVKSVPTIPFRRKIALEDANYEKNPEHRKHYNSRLFQTCYGENLNPGLKVVDAFYAFHEIFEACAFSELQFLNLMEKQVNQYWAKRLTEYHKEATTQGDPTLVSLERTRMHIEEHVHRLQATRRLIQHRGDPQWPRATAGKDVEKAEAAARQLEEDFHYLVDRARIIRDKYLDLIGHLHASQKAIPQTDHNLHASQEVTPQTDYTKPVIALVLIAFLIFTTSFFSMNFKELQNISVWIYFVVSTPLVLGLTAVFSLWSKLSNFGSPVNRTTERKEPSTSMRSELEKKEERAISARFHIPGLYRRRTTLPV</sequence>
<dbReference type="OrthoDB" id="3231000at2759"/>
<evidence type="ECO:0000313" key="4">
    <source>
        <dbReference type="EMBL" id="CAF9930578.1"/>
    </source>
</evidence>
<evidence type="ECO:0000256" key="1">
    <source>
        <dbReference type="SAM" id="Coils"/>
    </source>
</evidence>
<organism evidence="4 5">
    <name type="scientific">Heterodermia speciosa</name>
    <dbReference type="NCBI Taxonomy" id="116794"/>
    <lineage>
        <taxon>Eukaryota</taxon>
        <taxon>Fungi</taxon>
        <taxon>Dikarya</taxon>
        <taxon>Ascomycota</taxon>
        <taxon>Pezizomycotina</taxon>
        <taxon>Lecanoromycetes</taxon>
        <taxon>OSLEUM clade</taxon>
        <taxon>Lecanoromycetidae</taxon>
        <taxon>Caliciales</taxon>
        <taxon>Physciaceae</taxon>
        <taxon>Heterodermia</taxon>
    </lineage>
</organism>
<feature type="transmembrane region" description="Helical" evidence="3">
    <location>
        <begin position="755"/>
        <end position="775"/>
    </location>
</feature>
<evidence type="ECO:0000313" key="5">
    <source>
        <dbReference type="Proteomes" id="UP000664521"/>
    </source>
</evidence>
<keyword evidence="3" id="KW-0812">Transmembrane</keyword>
<name>A0A8H3ISW8_9LECA</name>
<feature type="transmembrane region" description="Helical" evidence="3">
    <location>
        <begin position="787"/>
        <end position="808"/>
    </location>
</feature>
<gene>
    <name evidence="4" type="ORF">HETSPECPRED_007660</name>
</gene>
<feature type="region of interest" description="Disordered" evidence="2">
    <location>
        <begin position="219"/>
        <end position="277"/>
    </location>
</feature>
<keyword evidence="3" id="KW-1133">Transmembrane helix</keyword>
<comment type="caution">
    <text evidence="4">The sequence shown here is derived from an EMBL/GenBank/DDBJ whole genome shotgun (WGS) entry which is preliminary data.</text>
</comment>
<proteinExistence type="predicted"/>